<dbReference type="Proteomes" id="UP000799324">
    <property type="component" value="Unassembled WGS sequence"/>
</dbReference>
<organism evidence="1 2">
    <name type="scientific">Lophiostoma macrostomum CBS 122681</name>
    <dbReference type="NCBI Taxonomy" id="1314788"/>
    <lineage>
        <taxon>Eukaryota</taxon>
        <taxon>Fungi</taxon>
        <taxon>Dikarya</taxon>
        <taxon>Ascomycota</taxon>
        <taxon>Pezizomycotina</taxon>
        <taxon>Dothideomycetes</taxon>
        <taxon>Pleosporomycetidae</taxon>
        <taxon>Pleosporales</taxon>
        <taxon>Lophiostomataceae</taxon>
        <taxon>Lophiostoma</taxon>
    </lineage>
</organism>
<protein>
    <submittedName>
        <fullName evidence="1">Uncharacterized protein</fullName>
    </submittedName>
</protein>
<name>A0A6A6TH46_9PLEO</name>
<gene>
    <name evidence="1" type="ORF">K491DRAFT_676252</name>
</gene>
<keyword evidence="2" id="KW-1185">Reference proteome</keyword>
<dbReference type="OrthoDB" id="3790043at2759"/>
<reference evidence="1" key="1">
    <citation type="journal article" date="2020" name="Stud. Mycol.">
        <title>101 Dothideomycetes genomes: a test case for predicting lifestyles and emergence of pathogens.</title>
        <authorList>
            <person name="Haridas S."/>
            <person name="Albert R."/>
            <person name="Binder M."/>
            <person name="Bloem J."/>
            <person name="Labutti K."/>
            <person name="Salamov A."/>
            <person name="Andreopoulos B."/>
            <person name="Baker S."/>
            <person name="Barry K."/>
            <person name="Bills G."/>
            <person name="Bluhm B."/>
            <person name="Cannon C."/>
            <person name="Castanera R."/>
            <person name="Culley D."/>
            <person name="Daum C."/>
            <person name="Ezra D."/>
            <person name="Gonzalez J."/>
            <person name="Henrissat B."/>
            <person name="Kuo A."/>
            <person name="Liang C."/>
            <person name="Lipzen A."/>
            <person name="Lutzoni F."/>
            <person name="Magnuson J."/>
            <person name="Mondo S."/>
            <person name="Nolan M."/>
            <person name="Ohm R."/>
            <person name="Pangilinan J."/>
            <person name="Park H.-J."/>
            <person name="Ramirez L."/>
            <person name="Alfaro M."/>
            <person name="Sun H."/>
            <person name="Tritt A."/>
            <person name="Yoshinaga Y."/>
            <person name="Zwiers L.-H."/>
            <person name="Turgeon B."/>
            <person name="Goodwin S."/>
            <person name="Spatafora J."/>
            <person name="Crous P."/>
            <person name="Grigoriev I."/>
        </authorList>
    </citation>
    <scope>NUCLEOTIDE SEQUENCE</scope>
    <source>
        <strain evidence="1">CBS 122681</strain>
    </source>
</reference>
<evidence type="ECO:0000313" key="1">
    <source>
        <dbReference type="EMBL" id="KAF2658661.1"/>
    </source>
</evidence>
<dbReference type="AlphaFoldDB" id="A0A6A6TH46"/>
<accession>A0A6A6TH46</accession>
<evidence type="ECO:0000313" key="2">
    <source>
        <dbReference type="Proteomes" id="UP000799324"/>
    </source>
</evidence>
<dbReference type="EMBL" id="MU004313">
    <property type="protein sequence ID" value="KAF2658661.1"/>
    <property type="molecule type" value="Genomic_DNA"/>
</dbReference>
<sequence length="135" mass="14961">MKVSVTAILLFLGLAAFFYRILPNFTSATDAITSAITSSLRQSISPPSFCTKDVGEGLCCELHLAAEPCIDECRKAFLDRQTFQPTKEYSSCADECLVVYHTTCQDGAPIRHAQANALKSHRTVPQDRRRRSSFV</sequence>
<proteinExistence type="predicted"/>